<dbReference type="PANTHER" id="PTHR22600:SF21">
    <property type="entry name" value="BETA-HEXOSAMINIDASE A"/>
    <property type="match status" value="1"/>
</dbReference>
<dbReference type="SUPFAM" id="SSF55545">
    <property type="entry name" value="beta-N-acetylhexosaminidase-like domain"/>
    <property type="match status" value="1"/>
</dbReference>
<evidence type="ECO:0000256" key="8">
    <source>
        <dbReference type="PIRSR" id="PIRSR001093-1"/>
    </source>
</evidence>
<feature type="active site" description="Proton donor" evidence="8">
    <location>
        <position position="342"/>
    </location>
</feature>
<feature type="disulfide bond" evidence="9">
    <location>
        <begin position="75"/>
        <end position="121"/>
    </location>
</feature>
<dbReference type="GO" id="GO:0005975">
    <property type="term" value="P:carbohydrate metabolic process"/>
    <property type="evidence" value="ECO:0007669"/>
    <property type="project" value="InterPro"/>
</dbReference>
<keyword evidence="5" id="KW-0325">Glycoprotein</keyword>
<evidence type="ECO:0000256" key="9">
    <source>
        <dbReference type="PIRSR" id="PIRSR001093-2"/>
    </source>
</evidence>
<feature type="domain" description="Glycoside hydrolase family 20 catalytic" evidence="11">
    <location>
        <begin position="186"/>
        <end position="501"/>
    </location>
</feature>
<name>A0AAN8K9I3_PATCE</name>
<dbReference type="Pfam" id="PF14845">
    <property type="entry name" value="Glycohydro_20b2"/>
    <property type="match status" value="1"/>
</dbReference>
<keyword evidence="9" id="KW-1015">Disulfide bond</keyword>
<evidence type="ECO:0000259" key="11">
    <source>
        <dbReference type="Pfam" id="PF00728"/>
    </source>
</evidence>
<dbReference type="EC" id="3.2.1.52" evidence="7"/>
<gene>
    <name evidence="13" type="ORF">SNE40_004516</name>
</gene>
<dbReference type="GO" id="GO:0004563">
    <property type="term" value="F:beta-N-acetylhexosaminidase activity"/>
    <property type="evidence" value="ECO:0007669"/>
    <property type="project" value="UniProtKB-EC"/>
</dbReference>
<evidence type="ECO:0000259" key="12">
    <source>
        <dbReference type="Pfam" id="PF14845"/>
    </source>
</evidence>
<dbReference type="InterPro" id="IPR015883">
    <property type="entry name" value="Glyco_hydro_20_cat"/>
</dbReference>
<keyword evidence="3 10" id="KW-0732">Signal</keyword>
<evidence type="ECO:0000256" key="10">
    <source>
        <dbReference type="SAM" id="SignalP"/>
    </source>
</evidence>
<organism evidence="13 14">
    <name type="scientific">Patella caerulea</name>
    <name type="common">Rayed Mediterranean limpet</name>
    <dbReference type="NCBI Taxonomy" id="87958"/>
    <lineage>
        <taxon>Eukaryota</taxon>
        <taxon>Metazoa</taxon>
        <taxon>Spiralia</taxon>
        <taxon>Lophotrochozoa</taxon>
        <taxon>Mollusca</taxon>
        <taxon>Gastropoda</taxon>
        <taxon>Patellogastropoda</taxon>
        <taxon>Patelloidea</taxon>
        <taxon>Patellidae</taxon>
        <taxon>Patella</taxon>
    </lineage>
</organism>
<dbReference type="Gene3D" id="3.20.20.80">
    <property type="entry name" value="Glycosidases"/>
    <property type="match status" value="1"/>
</dbReference>
<dbReference type="SUPFAM" id="SSF51445">
    <property type="entry name" value="(Trans)glycosidases"/>
    <property type="match status" value="1"/>
</dbReference>
<dbReference type="PIRSF" id="PIRSF001093">
    <property type="entry name" value="B-hxosamndse_ab_euk"/>
    <property type="match status" value="1"/>
</dbReference>
<comment type="similarity">
    <text evidence="2 7">Belongs to the glycosyl hydrolase 20 family.</text>
</comment>
<protein>
    <recommendedName>
        <fullName evidence="7">Beta-hexosaminidase</fullName>
        <ecNumber evidence="7">3.2.1.52</ecNumber>
    </recommendedName>
</protein>
<dbReference type="InterPro" id="IPR029018">
    <property type="entry name" value="Hex-like_dom2"/>
</dbReference>
<dbReference type="InterPro" id="IPR029019">
    <property type="entry name" value="HEX_eukaryotic_N"/>
</dbReference>
<dbReference type="AlphaFoldDB" id="A0AAN8K9I3"/>
<evidence type="ECO:0000256" key="3">
    <source>
        <dbReference type="ARBA" id="ARBA00022729"/>
    </source>
</evidence>
<accession>A0AAN8K9I3</accession>
<dbReference type="Proteomes" id="UP001347796">
    <property type="component" value="Unassembled WGS sequence"/>
</dbReference>
<sequence length="544" mass="61820">MTMSSFVGIILLLIAVEIPGSFQHDRGHSKFRGPQVSQTAGTPWPMPLSYHTQATFTYVDAGEFKFTDVDESSSCSILEEAYNRYFPLIFGRRPETLFFKSSFKAPTDAMTELMVKLEKPCKDTDYPMLESDESYTLDVNGNQAMLSASEIWGVLRGLETFSQIVYQSNDGGFVVNNTQIVDKPRFNHRGMLLDTSRHFISVPILMTNLDAMAQNKFNVFHWHIVDDPSFPYQSEKFPKITNMGAYDPETHVYTQTDIKNIIEYARMRGIRVVPEFDSPGHTSSWGYGQPDLLTKCYTGSQPNGQFGPVNPVPNSTYVFLKSFFTEIAQLFPDHYMHLGGDEVSFACWQSNPEITSFMKKMGYTSYSQIEEYYMQNLLNIVGGLGKGYQIWQEVIDNGAKVRADTVVEVWKAGWEAEMEKVTKLGYKTLLSTCWYLNYISYGSDWMAYYGCEPFNFNGTDAQKQLIQGGETCMWGEYVDGTNVISRLWPRASAVGERLWSAKEINSAFLAQSRLTEHRCRMVRRGFQAEPITGPGFCREEFGGV</sequence>
<dbReference type="FunFam" id="3.20.20.80:FF:000063">
    <property type="entry name" value="Beta-hexosaminidase"/>
    <property type="match status" value="1"/>
</dbReference>
<evidence type="ECO:0000256" key="7">
    <source>
        <dbReference type="PIRNR" id="PIRNR001093"/>
    </source>
</evidence>
<dbReference type="Gene3D" id="3.30.379.10">
    <property type="entry name" value="Chitobiase/beta-hexosaminidase domain 2-like"/>
    <property type="match status" value="1"/>
</dbReference>
<feature type="domain" description="Beta-hexosaminidase eukaryotic type N-terminal" evidence="12">
    <location>
        <begin position="43"/>
        <end position="164"/>
    </location>
</feature>
<feature type="chain" id="PRO_5042832602" description="Beta-hexosaminidase" evidence="10">
    <location>
        <begin position="24"/>
        <end position="544"/>
    </location>
</feature>
<feature type="disulfide bond" evidence="9">
    <location>
        <begin position="296"/>
        <end position="347"/>
    </location>
</feature>
<comment type="caution">
    <text evidence="13">The sequence shown here is derived from an EMBL/GenBank/DDBJ whole genome shotgun (WGS) entry which is preliminary data.</text>
</comment>
<dbReference type="CDD" id="cd06562">
    <property type="entry name" value="GH20_HexA_HexB-like"/>
    <property type="match status" value="1"/>
</dbReference>
<dbReference type="PANTHER" id="PTHR22600">
    <property type="entry name" value="BETA-HEXOSAMINIDASE"/>
    <property type="match status" value="1"/>
</dbReference>
<feature type="signal peptide" evidence="10">
    <location>
        <begin position="1"/>
        <end position="23"/>
    </location>
</feature>
<dbReference type="InterPro" id="IPR025705">
    <property type="entry name" value="Beta_hexosaminidase_sua/sub"/>
</dbReference>
<dbReference type="PRINTS" id="PR00738">
    <property type="entry name" value="GLHYDRLASE20"/>
</dbReference>
<evidence type="ECO:0000313" key="13">
    <source>
        <dbReference type="EMBL" id="KAK6188315.1"/>
    </source>
</evidence>
<evidence type="ECO:0000256" key="4">
    <source>
        <dbReference type="ARBA" id="ARBA00022801"/>
    </source>
</evidence>
<dbReference type="InterPro" id="IPR017853">
    <property type="entry name" value="GH"/>
</dbReference>
<evidence type="ECO:0000256" key="5">
    <source>
        <dbReference type="ARBA" id="ARBA00023180"/>
    </source>
</evidence>
<dbReference type="Pfam" id="PF00728">
    <property type="entry name" value="Glyco_hydro_20"/>
    <property type="match status" value="1"/>
</dbReference>
<dbReference type="GO" id="GO:0006689">
    <property type="term" value="P:ganglioside catabolic process"/>
    <property type="evidence" value="ECO:0007669"/>
    <property type="project" value="TreeGrafter"/>
</dbReference>
<comment type="catalytic activity">
    <reaction evidence="1 7">
        <text>Hydrolysis of terminal non-reducing N-acetyl-D-hexosamine residues in N-acetyl-beta-D-hexosaminides.</text>
        <dbReference type="EC" id="3.2.1.52"/>
    </reaction>
</comment>
<keyword evidence="14" id="KW-1185">Reference proteome</keyword>
<dbReference type="GO" id="GO:0016020">
    <property type="term" value="C:membrane"/>
    <property type="evidence" value="ECO:0007669"/>
    <property type="project" value="TreeGrafter"/>
</dbReference>
<evidence type="ECO:0000256" key="1">
    <source>
        <dbReference type="ARBA" id="ARBA00001231"/>
    </source>
</evidence>
<evidence type="ECO:0000256" key="6">
    <source>
        <dbReference type="ARBA" id="ARBA00023295"/>
    </source>
</evidence>
<feature type="disulfide bond" evidence="9">
    <location>
        <begin position="519"/>
        <end position="537"/>
    </location>
</feature>
<evidence type="ECO:0000313" key="14">
    <source>
        <dbReference type="Proteomes" id="UP001347796"/>
    </source>
</evidence>
<dbReference type="GO" id="GO:0030203">
    <property type="term" value="P:glycosaminoglycan metabolic process"/>
    <property type="evidence" value="ECO:0007669"/>
    <property type="project" value="TreeGrafter"/>
</dbReference>
<reference evidence="13 14" key="1">
    <citation type="submission" date="2024-01" db="EMBL/GenBank/DDBJ databases">
        <title>The genome of the rayed Mediterranean limpet Patella caerulea (Linnaeus, 1758).</title>
        <authorList>
            <person name="Anh-Thu Weber A."/>
            <person name="Halstead-Nussloch G."/>
        </authorList>
    </citation>
    <scope>NUCLEOTIDE SEQUENCE [LARGE SCALE GENOMIC DNA]</scope>
    <source>
        <strain evidence="13">AATW-2023a</strain>
        <tissue evidence="13">Whole specimen</tissue>
    </source>
</reference>
<dbReference type="GO" id="GO:0005764">
    <property type="term" value="C:lysosome"/>
    <property type="evidence" value="ECO:0007669"/>
    <property type="project" value="TreeGrafter"/>
</dbReference>
<keyword evidence="4 7" id="KW-0378">Hydrolase</keyword>
<evidence type="ECO:0000256" key="2">
    <source>
        <dbReference type="ARBA" id="ARBA00006285"/>
    </source>
</evidence>
<proteinExistence type="inferred from homology"/>
<dbReference type="EMBL" id="JAZGQO010000003">
    <property type="protein sequence ID" value="KAK6188315.1"/>
    <property type="molecule type" value="Genomic_DNA"/>
</dbReference>
<keyword evidence="6 7" id="KW-0326">Glycosidase</keyword>